<comment type="caution">
    <text evidence="1">The sequence shown here is derived from an EMBL/GenBank/DDBJ whole genome shotgun (WGS) entry which is preliminary data.</text>
</comment>
<name>A0ABP5VTA5_9ACTN</name>
<organism evidence="1 2">
    <name type="scientific">Actinomadura vinacea</name>
    <dbReference type="NCBI Taxonomy" id="115336"/>
    <lineage>
        <taxon>Bacteria</taxon>
        <taxon>Bacillati</taxon>
        <taxon>Actinomycetota</taxon>
        <taxon>Actinomycetes</taxon>
        <taxon>Streptosporangiales</taxon>
        <taxon>Thermomonosporaceae</taxon>
        <taxon>Actinomadura</taxon>
    </lineage>
</organism>
<dbReference type="Proteomes" id="UP001501231">
    <property type="component" value="Unassembled WGS sequence"/>
</dbReference>
<evidence type="ECO:0000313" key="2">
    <source>
        <dbReference type="Proteomes" id="UP001501231"/>
    </source>
</evidence>
<proteinExistence type="predicted"/>
<accession>A0ABP5VTA5</accession>
<dbReference type="EMBL" id="BAAARW010000006">
    <property type="protein sequence ID" value="GAA2411362.1"/>
    <property type="molecule type" value="Genomic_DNA"/>
</dbReference>
<gene>
    <name evidence="1" type="ORF">GCM10010191_20580</name>
</gene>
<reference evidence="2" key="1">
    <citation type="journal article" date="2019" name="Int. J. Syst. Evol. Microbiol.">
        <title>The Global Catalogue of Microorganisms (GCM) 10K type strain sequencing project: providing services to taxonomists for standard genome sequencing and annotation.</title>
        <authorList>
            <consortium name="The Broad Institute Genomics Platform"/>
            <consortium name="The Broad Institute Genome Sequencing Center for Infectious Disease"/>
            <person name="Wu L."/>
            <person name="Ma J."/>
        </authorList>
    </citation>
    <scope>NUCLEOTIDE SEQUENCE [LARGE SCALE GENOMIC DNA]</scope>
    <source>
        <strain evidence="2">JCM 3325</strain>
    </source>
</reference>
<evidence type="ECO:0000313" key="1">
    <source>
        <dbReference type="EMBL" id="GAA2411362.1"/>
    </source>
</evidence>
<sequence length="140" mass="13352">MPCGLHRAAADPARSLAAPFGRAPVLAGAVGAAEIAGSRSAVGAAVFADLTGIGSGVAAAIRALVQYAAAERAPALVLTMPLAAACGGAPAPGAAAGLAAAVFAPARASDAAITVIASVLLVNLMKVNPIIFASALTSRL</sequence>
<keyword evidence="2" id="KW-1185">Reference proteome</keyword>
<protein>
    <submittedName>
        <fullName evidence="1">Uncharacterized protein</fullName>
    </submittedName>
</protein>